<dbReference type="AlphaFoldDB" id="A0AAD8XTW9"/>
<reference evidence="1" key="1">
    <citation type="submission" date="2023-06" db="EMBL/GenBank/DDBJ databases">
        <title>Survivors Of The Sea: Transcriptome response of Skeletonema marinoi to long-term dormancy.</title>
        <authorList>
            <person name="Pinder M.I.M."/>
            <person name="Kourtchenko O."/>
            <person name="Robertson E.K."/>
            <person name="Larsson T."/>
            <person name="Maumus F."/>
            <person name="Osuna-Cruz C.M."/>
            <person name="Vancaester E."/>
            <person name="Stenow R."/>
            <person name="Vandepoele K."/>
            <person name="Ploug H."/>
            <person name="Bruchert V."/>
            <person name="Godhe A."/>
            <person name="Topel M."/>
        </authorList>
    </citation>
    <scope>NUCLEOTIDE SEQUENCE</scope>
    <source>
        <strain evidence="1">R05AC</strain>
    </source>
</reference>
<dbReference type="Pfam" id="PF13306">
    <property type="entry name" value="LRR_5"/>
    <property type="match status" value="2"/>
</dbReference>
<organism evidence="1 2">
    <name type="scientific">Skeletonema marinoi</name>
    <dbReference type="NCBI Taxonomy" id="267567"/>
    <lineage>
        <taxon>Eukaryota</taxon>
        <taxon>Sar</taxon>
        <taxon>Stramenopiles</taxon>
        <taxon>Ochrophyta</taxon>
        <taxon>Bacillariophyta</taxon>
        <taxon>Coscinodiscophyceae</taxon>
        <taxon>Thalassiosirophycidae</taxon>
        <taxon>Thalassiosirales</taxon>
        <taxon>Skeletonemataceae</taxon>
        <taxon>Skeletonema</taxon>
        <taxon>Skeletonema marinoi-dohrnii complex</taxon>
    </lineage>
</organism>
<dbReference type="PANTHER" id="PTHR45661:SF3">
    <property type="entry name" value="IG-LIKE DOMAIN-CONTAINING PROTEIN"/>
    <property type="match status" value="1"/>
</dbReference>
<dbReference type="EMBL" id="JATAAI010000050">
    <property type="protein sequence ID" value="KAK1733385.1"/>
    <property type="molecule type" value="Genomic_DNA"/>
</dbReference>
<evidence type="ECO:0000313" key="2">
    <source>
        <dbReference type="Proteomes" id="UP001224775"/>
    </source>
</evidence>
<protein>
    <submittedName>
        <fullName evidence="1">Leucine-rich repeat domain-containing protein</fullName>
    </submittedName>
</protein>
<dbReference type="InterPro" id="IPR026906">
    <property type="entry name" value="LRR_5"/>
</dbReference>
<dbReference type="InterPro" id="IPR053139">
    <property type="entry name" value="Surface_bspA-like"/>
</dbReference>
<name>A0AAD8XTW9_9STRA</name>
<gene>
    <name evidence="1" type="ORF">QTG54_015944</name>
</gene>
<dbReference type="SUPFAM" id="SSF52058">
    <property type="entry name" value="L domain-like"/>
    <property type="match status" value="1"/>
</dbReference>
<dbReference type="InterPro" id="IPR032675">
    <property type="entry name" value="LRR_dom_sf"/>
</dbReference>
<comment type="caution">
    <text evidence="1">The sequence shown here is derived from an EMBL/GenBank/DDBJ whole genome shotgun (WGS) entry which is preliminary data.</text>
</comment>
<dbReference type="Gene3D" id="3.80.10.10">
    <property type="entry name" value="Ribonuclease Inhibitor"/>
    <property type="match status" value="2"/>
</dbReference>
<dbReference type="PANTHER" id="PTHR45661">
    <property type="entry name" value="SURFACE ANTIGEN"/>
    <property type="match status" value="1"/>
</dbReference>
<evidence type="ECO:0000313" key="1">
    <source>
        <dbReference type="EMBL" id="KAK1733385.1"/>
    </source>
</evidence>
<keyword evidence="2" id="KW-1185">Reference proteome</keyword>
<proteinExistence type="predicted"/>
<sequence>MMMAADGWYTFTGRDGEVIPRNATRVRIDVSLTVIPANAFYMNPSIEEVECHVDVKTVEGSAFFCCLSLRRVIMPGVEVVKKEAFHFCEALTYVECDKLERIGFGAFFDCKSLRIIKLPSAKIVGWAFTGCTALTNVEFGKEMESIGGKAFYRCTSLERITIPLKDGIITENNTFKKFIPANAFYMNPSIEEVECHVDVKTVEGSAFFCCLSLRRVIMPGVEVVKKEAFHFCEALTYVECDKLERIGFGAFFDCKSLRIIKLPSAKIVGWAFTGCTALTNVEFGKEMESIEEKAFYRCTSLERITIPLKDGIITENNTFKKCENLKHVDLVGGGGVHETIAALLLEGWKNDMDREINSINQSLPTTPAGDDFNDAGGKALAIRMWIRSVLRKIIHYKAQHQSFLNEAATTLQHTLPRDIMVNNVLPFLELPSYTFEVGDHEEE</sequence>
<dbReference type="Proteomes" id="UP001224775">
    <property type="component" value="Unassembled WGS sequence"/>
</dbReference>
<accession>A0AAD8XTW9</accession>